<feature type="transmembrane region" description="Helical" evidence="1">
    <location>
        <begin position="198"/>
        <end position="226"/>
    </location>
</feature>
<name>A0ABW3DHR9_9BACL</name>
<dbReference type="EMBL" id="JBHTIU010000100">
    <property type="protein sequence ID" value="MFD0872109.1"/>
    <property type="molecule type" value="Genomic_DNA"/>
</dbReference>
<feature type="transmembrane region" description="Helical" evidence="1">
    <location>
        <begin position="313"/>
        <end position="346"/>
    </location>
</feature>
<dbReference type="NCBIfam" id="TIGR02829">
    <property type="entry name" value="spore_III_AE"/>
    <property type="match status" value="1"/>
</dbReference>
<keyword evidence="1" id="KW-1133">Transmembrane helix</keyword>
<feature type="transmembrane region" description="Helical" evidence="1">
    <location>
        <begin position="164"/>
        <end position="186"/>
    </location>
</feature>
<feature type="transmembrane region" description="Helical" evidence="1">
    <location>
        <begin position="246"/>
        <end position="268"/>
    </location>
</feature>
<protein>
    <submittedName>
        <fullName evidence="2">Stage III sporulation protein AE</fullName>
    </submittedName>
</protein>
<dbReference type="Pfam" id="PF09546">
    <property type="entry name" value="Spore_III_AE"/>
    <property type="match status" value="1"/>
</dbReference>
<reference evidence="3" key="1">
    <citation type="journal article" date="2019" name="Int. J. Syst. Evol. Microbiol.">
        <title>The Global Catalogue of Microorganisms (GCM) 10K type strain sequencing project: providing services to taxonomists for standard genome sequencing and annotation.</title>
        <authorList>
            <consortium name="The Broad Institute Genomics Platform"/>
            <consortium name="The Broad Institute Genome Sequencing Center for Infectious Disease"/>
            <person name="Wu L."/>
            <person name="Ma J."/>
        </authorList>
    </citation>
    <scope>NUCLEOTIDE SEQUENCE [LARGE SCALE GENOMIC DNA]</scope>
    <source>
        <strain evidence="3">CCUG 57263</strain>
    </source>
</reference>
<gene>
    <name evidence="2" type="primary">spoIIIAE</name>
    <name evidence="2" type="ORF">ACFQ03_23610</name>
</gene>
<dbReference type="RefSeq" id="WP_144935684.1">
    <property type="nucleotide sequence ID" value="NZ_JBHTIU010000100.1"/>
</dbReference>
<proteinExistence type="predicted"/>
<evidence type="ECO:0000256" key="1">
    <source>
        <dbReference type="SAM" id="Phobius"/>
    </source>
</evidence>
<comment type="caution">
    <text evidence="2">The sequence shown here is derived from an EMBL/GenBank/DDBJ whole genome shotgun (WGS) entry which is preliminary data.</text>
</comment>
<keyword evidence="1" id="KW-0472">Membrane</keyword>
<feature type="transmembrane region" description="Helical" evidence="1">
    <location>
        <begin position="366"/>
        <end position="389"/>
    </location>
</feature>
<feature type="transmembrane region" description="Helical" evidence="1">
    <location>
        <begin position="108"/>
        <end position="125"/>
    </location>
</feature>
<keyword evidence="1" id="KW-0812">Transmembrane</keyword>
<accession>A0ABW3DHR9</accession>
<dbReference type="Proteomes" id="UP001597120">
    <property type="component" value="Unassembled WGS sequence"/>
</dbReference>
<evidence type="ECO:0000313" key="2">
    <source>
        <dbReference type="EMBL" id="MFD0872109.1"/>
    </source>
</evidence>
<feature type="transmembrane region" description="Helical" evidence="1">
    <location>
        <begin position="137"/>
        <end position="158"/>
    </location>
</feature>
<evidence type="ECO:0000313" key="3">
    <source>
        <dbReference type="Proteomes" id="UP001597120"/>
    </source>
</evidence>
<sequence length="397" mass="43203">MTLRNRWAWTALWLFILVFGASLGDTAAHAMAGPVDIIIREQAENLPTDKVEQFWNRLMKEYGGYFPEGRTPGFFEQLIPGQQGFSFSGVLKAILSYFFHEILVNGKLMLTIVILTVFSMILETLQSAFEKNAVSKIAYAISYMVLIVIAINSFNVAIGYAKSAITDMINFMIAVVPLLMTMLASMGNLATVSIMHPLIVFMIHTIGTAVYVFIFPLLFFSVVLHIVSSLSDRYKVTQLANLIRKVSMGLLGFFATVFLGVVSVQGFSGGAADGVTIRTAKYITGNFVPVVGKMFTDASDTVIGASLLVKNAIGLVGVVIIVLLCAFPAVKILTLAFIYHLSAAVIQPMGDSPIVTCLQTIGKSMIYIFAAMAVVGLMFFLSITIMITAGNISVMMR</sequence>
<organism evidence="2 3">
    <name type="scientific">Paenibacillus residui</name>
    <dbReference type="NCBI Taxonomy" id="629724"/>
    <lineage>
        <taxon>Bacteria</taxon>
        <taxon>Bacillati</taxon>
        <taxon>Bacillota</taxon>
        <taxon>Bacilli</taxon>
        <taxon>Bacillales</taxon>
        <taxon>Paenibacillaceae</taxon>
        <taxon>Paenibacillus</taxon>
    </lineage>
</organism>
<dbReference type="InterPro" id="IPR014194">
    <property type="entry name" value="Spore_III_AE"/>
</dbReference>
<keyword evidence="3" id="KW-1185">Reference proteome</keyword>